<keyword evidence="4 7" id="KW-0964">Secreted</keyword>
<feature type="signal peptide" evidence="7">
    <location>
        <begin position="1"/>
        <end position="16"/>
    </location>
</feature>
<protein>
    <recommendedName>
        <fullName evidence="7">Hydrophobin</fullName>
    </recommendedName>
</protein>
<evidence type="ECO:0000256" key="4">
    <source>
        <dbReference type="ARBA" id="ARBA00022525"/>
    </source>
</evidence>
<gene>
    <name evidence="8" type="ORF">VNI00_003679</name>
</gene>
<feature type="chain" id="PRO_5043111209" description="Hydrophobin" evidence="7">
    <location>
        <begin position="17"/>
        <end position="110"/>
    </location>
</feature>
<proteinExistence type="inferred from homology"/>
<evidence type="ECO:0000256" key="1">
    <source>
        <dbReference type="ARBA" id="ARBA00004191"/>
    </source>
</evidence>
<keyword evidence="9" id="KW-1185">Reference proteome</keyword>
<reference evidence="8 9" key="1">
    <citation type="submission" date="2024-01" db="EMBL/GenBank/DDBJ databases">
        <title>A draft genome for a cacao thread blight-causing isolate of Paramarasmius palmivorus.</title>
        <authorList>
            <person name="Baruah I.K."/>
            <person name="Bukari Y."/>
            <person name="Amoako-Attah I."/>
            <person name="Meinhardt L.W."/>
            <person name="Bailey B.A."/>
            <person name="Cohen S.P."/>
        </authorList>
    </citation>
    <scope>NUCLEOTIDE SEQUENCE [LARGE SCALE GENOMIC DNA]</scope>
    <source>
        <strain evidence="8 9">GH-12</strain>
    </source>
</reference>
<dbReference type="EMBL" id="JAYKXP010000009">
    <property type="protein sequence ID" value="KAK7054481.1"/>
    <property type="molecule type" value="Genomic_DNA"/>
</dbReference>
<evidence type="ECO:0000256" key="6">
    <source>
        <dbReference type="ARBA" id="ARBA00093546"/>
    </source>
</evidence>
<name>A0AAW0DTP6_9AGAR</name>
<dbReference type="GO" id="GO:0005199">
    <property type="term" value="F:structural constituent of cell wall"/>
    <property type="evidence" value="ECO:0007669"/>
    <property type="project" value="InterPro"/>
</dbReference>
<evidence type="ECO:0000256" key="5">
    <source>
        <dbReference type="ARBA" id="ARBA00023157"/>
    </source>
</evidence>
<evidence type="ECO:0000256" key="2">
    <source>
        <dbReference type="ARBA" id="ARBA00010446"/>
    </source>
</evidence>
<evidence type="ECO:0000313" key="8">
    <source>
        <dbReference type="EMBL" id="KAK7054481.1"/>
    </source>
</evidence>
<dbReference type="InterPro" id="IPR001338">
    <property type="entry name" value="Class_I_Hydrophobin"/>
</dbReference>
<comment type="caution">
    <text evidence="8">The sequence shown here is derived from an EMBL/GenBank/DDBJ whole genome shotgun (WGS) entry which is preliminary data.</text>
</comment>
<organism evidence="8 9">
    <name type="scientific">Paramarasmius palmivorus</name>
    <dbReference type="NCBI Taxonomy" id="297713"/>
    <lineage>
        <taxon>Eukaryota</taxon>
        <taxon>Fungi</taxon>
        <taxon>Dikarya</taxon>
        <taxon>Basidiomycota</taxon>
        <taxon>Agaricomycotina</taxon>
        <taxon>Agaricomycetes</taxon>
        <taxon>Agaricomycetidae</taxon>
        <taxon>Agaricales</taxon>
        <taxon>Marasmiineae</taxon>
        <taxon>Marasmiaceae</taxon>
        <taxon>Paramarasmius</taxon>
    </lineage>
</organism>
<evidence type="ECO:0000313" key="9">
    <source>
        <dbReference type="Proteomes" id="UP001383192"/>
    </source>
</evidence>
<dbReference type="CDD" id="cd23507">
    <property type="entry name" value="hydrophobin_I"/>
    <property type="match status" value="1"/>
</dbReference>
<dbReference type="Proteomes" id="UP001383192">
    <property type="component" value="Unassembled WGS sequence"/>
</dbReference>
<dbReference type="Pfam" id="PF01185">
    <property type="entry name" value="Hydrophobin"/>
    <property type="match status" value="1"/>
</dbReference>
<evidence type="ECO:0000256" key="3">
    <source>
        <dbReference type="ARBA" id="ARBA00022512"/>
    </source>
</evidence>
<comment type="similarity">
    <text evidence="2 7">Belongs to the fungal hydrophobin family.</text>
</comment>
<comment type="subunit">
    <text evidence="6">Self-assembles to form functional amyloid fibrils called rodlets. Self-assembly into fibrillar rodlets occurs spontaneously at hydrophobic:hydrophilic interfaces and the rodlets further associate laterally to form amphipathic monolayers.</text>
</comment>
<accession>A0AAW0DTP6</accession>
<evidence type="ECO:0000256" key="7">
    <source>
        <dbReference type="RuleBase" id="RU365009"/>
    </source>
</evidence>
<sequence>MYKAVIIATLTTLAVATPTPGYGEPSSQCDVGELQCCKNVAQAGDPKAKDALGLLDIIVQDVNVPIGLNCDPITIIGVSGTSCAAQPVCCKDNNFNGVVAIGCTPINVNV</sequence>
<keyword evidence="5 7" id="KW-1015">Disulfide bond</keyword>
<keyword evidence="3 7" id="KW-0134">Cell wall</keyword>
<dbReference type="SMART" id="SM00075">
    <property type="entry name" value="HYDRO"/>
    <property type="match status" value="1"/>
</dbReference>
<keyword evidence="7" id="KW-0732">Signal</keyword>
<comment type="subcellular location">
    <subcellularLocation>
        <location evidence="1 7">Secreted</location>
        <location evidence="1 7">Cell wall</location>
    </subcellularLocation>
</comment>
<dbReference type="AlphaFoldDB" id="A0AAW0DTP6"/>
<dbReference type="GO" id="GO:0009277">
    <property type="term" value="C:fungal-type cell wall"/>
    <property type="evidence" value="ECO:0007669"/>
    <property type="project" value="InterPro"/>
</dbReference>